<dbReference type="InterPro" id="IPR052556">
    <property type="entry name" value="PolySynth_Transporter"/>
</dbReference>
<feature type="transmembrane region" description="Helical" evidence="5">
    <location>
        <begin position="412"/>
        <end position="431"/>
    </location>
</feature>
<feature type="transmembrane region" description="Helical" evidence="5">
    <location>
        <begin position="319"/>
        <end position="340"/>
    </location>
</feature>
<feature type="transmembrane region" description="Helical" evidence="5">
    <location>
        <begin position="352"/>
        <end position="372"/>
    </location>
</feature>
<evidence type="ECO:0000256" key="1">
    <source>
        <dbReference type="ARBA" id="ARBA00004141"/>
    </source>
</evidence>
<feature type="transmembrane region" description="Helical" evidence="5">
    <location>
        <begin position="112"/>
        <end position="133"/>
    </location>
</feature>
<keyword evidence="3 5" id="KW-1133">Transmembrane helix</keyword>
<dbReference type="EMBL" id="JACJKH010000041">
    <property type="protein sequence ID" value="MBM6745585.1"/>
    <property type="molecule type" value="Genomic_DNA"/>
</dbReference>
<keyword evidence="4 5" id="KW-0472">Membrane</keyword>
<name>A0ABS2EKM7_9FIRM</name>
<evidence type="ECO:0000256" key="3">
    <source>
        <dbReference type="ARBA" id="ARBA00022989"/>
    </source>
</evidence>
<protein>
    <submittedName>
        <fullName evidence="6">Oligosaccharide flippase family protein</fullName>
    </submittedName>
</protein>
<feature type="transmembrane region" description="Helical" evidence="5">
    <location>
        <begin position="166"/>
        <end position="185"/>
    </location>
</feature>
<comment type="subcellular location">
    <subcellularLocation>
        <location evidence="1">Membrane</location>
        <topology evidence="1">Multi-pass membrane protein</topology>
    </subcellularLocation>
</comment>
<dbReference type="PANTHER" id="PTHR43424:SF1">
    <property type="entry name" value="LOCUS PUTATIVE PROTEIN 1-RELATED"/>
    <property type="match status" value="1"/>
</dbReference>
<feature type="transmembrane region" description="Helical" evidence="5">
    <location>
        <begin position="206"/>
        <end position="225"/>
    </location>
</feature>
<feature type="transmembrane region" description="Helical" evidence="5">
    <location>
        <begin position="42"/>
        <end position="63"/>
    </location>
</feature>
<accession>A0ABS2EKM7</accession>
<gene>
    <name evidence="6" type="ORF">H6A32_15040</name>
</gene>
<evidence type="ECO:0000313" key="6">
    <source>
        <dbReference type="EMBL" id="MBM6745585.1"/>
    </source>
</evidence>
<evidence type="ECO:0000256" key="4">
    <source>
        <dbReference type="ARBA" id="ARBA00023136"/>
    </source>
</evidence>
<feature type="transmembrane region" description="Helical" evidence="5">
    <location>
        <begin position="12"/>
        <end position="30"/>
    </location>
</feature>
<dbReference type="InterPro" id="IPR002797">
    <property type="entry name" value="Polysacc_synth"/>
</dbReference>
<keyword evidence="7" id="KW-1185">Reference proteome</keyword>
<keyword evidence="2 5" id="KW-0812">Transmembrane</keyword>
<dbReference type="PANTHER" id="PTHR43424">
    <property type="entry name" value="LOCUS PUTATIVE PROTEIN 1-RELATED"/>
    <property type="match status" value="1"/>
</dbReference>
<sequence>MASVKKNFLYQSAYEILVIILPLITSPYISRVLGPENLGIYSYTYSIAYYFSLFASLGIKYYGNRRIAQARNSKQELSKVFSEILYAHLVTSCIVLVIYLGYVSFFVKENQLYSYIQAIYVLGSVFDLNWFFFGMEKFDVTVKRNTIIKILTVISIFAFVRRKTDLIIYIWIMALGNLLAQLYLWTKLKREVSICTVSIKACFRHLKPLCMLFIPLAASSIYQVLSKIILGNISGDYQLGLFDNTQKLINIPMSLVIAFGNVMLPKMSNMFKNYDQEKGMIYLERTVPLIMCIAFSLCFGLISVADIFAPVFWGKEFSAASKLVAFNALVIPFYAFANMLRTQFLIPRGRDNVYTFAMVGGAVINIIVNIILIPYYGAMGAVCGNIAAEASVSVIQAVWIRKEVRIKRYIKLGVPFFIIGFFMYFVVKFVGKFVDQNVIGLAVEIALGALVYCTLSLIYFIKSKNEFVLSILKNIKRKWIK</sequence>
<feature type="transmembrane region" description="Helical" evidence="5">
    <location>
        <begin position="84"/>
        <end position="106"/>
    </location>
</feature>
<feature type="transmembrane region" description="Helical" evidence="5">
    <location>
        <begin position="437"/>
        <end position="461"/>
    </location>
</feature>
<feature type="transmembrane region" description="Helical" evidence="5">
    <location>
        <begin position="286"/>
        <end position="313"/>
    </location>
</feature>
<feature type="transmembrane region" description="Helical" evidence="5">
    <location>
        <begin position="145"/>
        <end position="160"/>
    </location>
</feature>
<feature type="transmembrane region" description="Helical" evidence="5">
    <location>
        <begin position="245"/>
        <end position="265"/>
    </location>
</feature>
<comment type="caution">
    <text evidence="6">The sequence shown here is derived from an EMBL/GenBank/DDBJ whole genome shotgun (WGS) entry which is preliminary data.</text>
</comment>
<proteinExistence type="predicted"/>
<dbReference type="Proteomes" id="UP000775686">
    <property type="component" value="Unassembled WGS sequence"/>
</dbReference>
<organism evidence="6 7">
    <name type="scientific">Drancourtella massiliensis</name>
    <dbReference type="NCBI Taxonomy" id="1632013"/>
    <lineage>
        <taxon>Bacteria</taxon>
        <taxon>Bacillati</taxon>
        <taxon>Bacillota</taxon>
        <taxon>Clostridia</taxon>
        <taxon>Eubacteriales</taxon>
        <taxon>Oscillospiraceae</taxon>
        <taxon>Drancourtella</taxon>
    </lineage>
</organism>
<evidence type="ECO:0000256" key="5">
    <source>
        <dbReference type="SAM" id="Phobius"/>
    </source>
</evidence>
<evidence type="ECO:0000313" key="7">
    <source>
        <dbReference type="Proteomes" id="UP000775686"/>
    </source>
</evidence>
<reference evidence="6 7" key="1">
    <citation type="journal article" date="2021" name="Sci. Rep.">
        <title>The distribution of antibiotic resistance genes in chicken gut microbiota commensals.</title>
        <authorList>
            <person name="Juricova H."/>
            <person name="Matiasovicova J."/>
            <person name="Kubasova T."/>
            <person name="Cejkova D."/>
            <person name="Rychlik I."/>
        </authorList>
    </citation>
    <scope>NUCLEOTIDE SEQUENCE [LARGE SCALE GENOMIC DNA]</scope>
    <source>
        <strain evidence="6 7">An770</strain>
    </source>
</reference>
<feature type="transmembrane region" description="Helical" evidence="5">
    <location>
        <begin position="378"/>
        <end position="400"/>
    </location>
</feature>
<dbReference type="Pfam" id="PF01943">
    <property type="entry name" value="Polysacc_synt"/>
    <property type="match status" value="1"/>
</dbReference>
<evidence type="ECO:0000256" key="2">
    <source>
        <dbReference type="ARBA" id="ARBA00022692"/>
    </source>
</evidence>